<name>A0A428SHJ6_9HYPO</name>
<comment type="caution">
    <text evidence="1">The sequence shown here is derived from an EMBL/GenBank/DDBJ whole genome shotgun (WGS) entry which is preliminary data.</text>
</comment>
<dbReference type="STRING" id="1325735.A0A428SHJ6"/>
<evidence type="ECO:0000313" key="2">
    <source>
        <dbReference type="Proteomes" id="UP000287144"/>
    </source>
</evidence>
<dbReference type="AlphaFoldDB" id="A0A428SHJ6"/>
<reference evidence="1 2" key="1">
    <citation type="submission" date="2017-06" db="EMBL/GenBank/DDBJ databases">
        <title>Comparative genomic analysis of Ambrosia Fusariam Clade fungi.</title>
        <authorList>
            <person name="Stajich J.E."/>
            <person name="Carrillo J."/>
            <person name="Kijimoto T."/>
            <person name="Eskalen A."/>
            <person name="O'Donnell K."/>
            <person name="Kasson M."/>
        </authorList>
    </citation>
    <scope>NUCLEOTIDE SEQUENCE [LARGE SCALE GENOMIC DNA]</scope>
    <source>
        <strain evidence="1 2">NRRL62579</strain>
    </source>
</reference>
<dbReference type="PANTHER" id="PTHR15615:SF36">
    <property type="entry name" value="PHO85 CYCLIN-5"/>
    <property type="match status" value="1"/>
</dbReference>
<keyword evidence="2" id="KW-1185">Reference proteome</keyword>
<evidence type="ECO:0000313" key="1">
    <source>
        <dbReference type="EMBL" id="RSL89248.1"/>
    </source>
</evidence>
<proteinExistence type="predicted"/>
<dbReference type="Proteomes" id="UP000287144">
    <property type="component" value="Unassembled WGS sequence"/>
</dbReference>
<sequence length="175" mass="19770">MGRDGFVGDLIGSTHRLLVALWPCPTPTPPGALPLRAFIERMLRTSGATYATLLAACYYLNLLQSMSLNPNPTAAAQPEILAMTGPIQCPRRMFLAAIMLGWKYTQEKSYSSRAWARISGLHLKEINSNEVMFLVRIDWRLYISCENLERWSVYMCHPTRKHQELIVQDSVPSSV</sequence>
<dbReference type="InterPro" id="IPR013922">
    <property type="entry name" value="Cyclin_PHO80-like"/>
</dbReference>
<dbReference type="GO" id="GO:0016538">
    <property type="term" value="F:cyclin-dependent protein serine/threonine kinase regulator activity"/>
    <property type="evidence" value="ECO:0007669"/>
    <property type="project" value="TreeGrafter"/>
</dbReference>
<dbReference type="GO" id="GO:0019901">
    <property type="term" value="F:protein kinase binding"/>
    <property type="evidence" value="ECO:0007669"/>
    <property type="project" value="InterPro"/>
</dbReference>
<protein>
    <recommendedName>
        <fullName evidence="3">G1/S-specific cyclin pas1</fullName>
    </recommendedName>
</protein>
<dbReference type="PANTHER" id="PTHR15615">
    <property type="match status" value="1"/>
</dbReference>
<dbReference type="EMBL" id="NKCK01000248">
    <property type="protein sequence ID" value="RSL89248.1"/>
    <property type="molecule type" value="Genomic_DNA"/>
</dbReference>
<organism evidence="1 2">
    <name type="scientific">Fusarium oligoseptatum</name>
    <dbReference type="NCBI Taxonomy" id="2604345"/>
    <lineage>
        <taxon>Eukaryota</taxon>
        <taxon>Fungi</taxon>
        <taxon>Dikarya</taxon>
        <taxon>Ascomycota</taxon>
        <taxon>Pezizomycotina</taxon>
        <taxon>Sordariomycetes</taxon>
        <taxon>Hypocreomycetidae</taxon>
        <taxon>Hypocreales</taxon>
        <taxon>Nectriaceae</taxon>
        <taxon>Fusarium</taxon>
        <taxon>Fusarium solani species complex</taxon>
    </lineage>
</organism>
<dbReference type="Gene3D" id="1.10.472.10">
    <property type="entry name" value="Cyclin-like"/>
    <property type="match status" value="1"/>
</dbReference>
<evidence type="ECO:0008006" key="3">
    <source>
        <dbReference type="Google" id="ProtNLM"/>
    </source>
</evidence>
<dbReference type="CDD" id="cd20557">
    <property type="entry name" value="CYCLIN_ScPCL1-like"/>
    <property type="match status" value="1"/>
</dbReference>
<dbReference type="GO" id="GO:0000307">
    <property type="term" value="C:cyclin-dependent protein kinase holoenzyme complex"/>
    <property type="evidence" value="ECO:0007669"/>
    <property type="project" value="TreeGrafter"/>
</dbReference>
<accession>A0A428SHJ6</accession>
<dbReference type="Pfam" id="PF08613">
    <property type="entry name" value="Cyclin"/>
    <property type="match status" value="1"/>
</dbReference>
<dbReference type="GO" id="GO:0005634">
    <property type="term" value="C:nucleus"/>
    <property type="evidence" value="ECO:0007669"/>
    <property type="project" value="TreeGrafter"/>
</dbReference>
<gene>
    <name evidence="1" type="ORF">CEP52_014959</name>
</gene>